<keyword evidence="3" id="KW-1185">Reference proteome</keyword>
<dbReference type="AlphaFoldDB" id="A0A286UMG0"/>
<evidence type="ECO:0000256" key="1">
    <source>
        <dbReference type="SAM" id="MobiDB-lite"/>
    </source>
</evidence>
<organism evidence="2 3">
    <name type="scientific">Pyrrhoderma noxium</name>
    <dbReference type="NCBI Taxonomy" id="2282107"/>
    <lineage>
        <taxon>Eukaryota</taxon>
        <taxon>Fungi</taxon>
        <taxon>Dikarya</taxon>
        <taxon>Basidiomycota</taxon>
        <taxon>Agaricomycotina</taxon>
        <taxon>Agaricomycetes</taxon>
        <taxon>Hymenochaetales</taxon>
        <taxon>Hymenochaetaceae</taxon>
        <taxon>Pyrrhoderma</taxon>
    </lineage>
</organism>
<feature type="compositionally biased region" description="Acidic residues" evidence="1">
    <location>
        <begin position="759"/>
        <end position="786"/>
    </location>
</feature>
<feature type="compositionally biased region" description="Polar residues" evidence="1">
    <location>
        <begin position="321"/>
        <end position="337"/>
    </location>
</feature>
<feature type="compositionally biased region" description="Polar residues" evidence="1">
    <location>
        <begin position="1"/>
        <end position="10"/>
    </location>
</feature>
<proteinExistence type="predicted"/>
<feature type="compositionally biased region" description="Low complexity" evidence="1">
    <location>
        <begin position="338"/>
        <end position="348"/>
    </location>
</feature>
<feature type="region of interest" description="Disordered" evidence="1">
    <location>
        <begin position="277"/>
        <end position="375"/>
    </location>
</feature>
<comment type="caution">
    <text evidence="2">The sequence shown here is derived from an EMBL/GenBank/DDBJ whole genome shotgun (WGS) entry which is preliminary data.</text>
</comment>
<evidence type="ECO:0000313" key="2">
    <source>
        <dbReference type="EMBL" id="PAV20778.1"/>
    </source>
</evidence>
<feature type="compositionally biased region" description="Low complexity" evidence="1">
    <location>
        <begin position="293"/>
        <end position="303"/>
    </location>
</feature>
<name>A0A286UMG0_9AGAM</name>
<evidence type="ECO:0000313" key="3">
    <source>
        <dbReference type="Proteomes" id="UP000217199"/>
    </source>
</evidence>
<reference evidence="2 3" key="1">
    <citation type="journal article" date="2017" name="Mol. Ecol.">
        <title>Comparative and population genomic landscape of Phellinus noxius: A hypervariable fungus causing root rot in trees.</title>
        <authorList>
            <person name="Chung C.L."/>
            <person name="Lee T.J."/>
            <person name="Akiba M."/>
            <person name="Lee H.H."/>
            <person name="Kuo T.H."/>
            <person name="Liu D."/>
            <person name="Ke H.M."/>
            <person name="Yokoi T."/>
            <person name="Roa M.B."/>
            <person name="Lu M.J."/>
            <person name="Chang Y.Y."/>
            <person name="Ann P.J."/>
            <person name="Tsai J.N."/>
            <person name="Chen C.Y."/>
            <person name="Tzean S.S."/>
            <person name="Ota Y."/>
            <person name="Hattori T."/>
            <person name="Sahashi N."/>
            <person name="Liou R.F."/>
            <person name="Kikuchi T."/>
            <person name="Tsai I.J."/>
        </authorList>
    </citation>
    <scope>NUCLEOTIDE SEQUENCE [LARGE SCALE GENOMIC DNA]</scope>
    <source>
        <strain evidence="2 3">FFPRI411160</strain>
    </source>
</reference>
<feature type="compositionally biased region" description="Polar residues" evidence="1">
    <location>
        <begin position="421"/>
        <end position="431"/>
    </location>
</feature>
<feature type="region of interest" description="Disordered" evidence="1">
    <location>
        <begin position="420"/>
        <end position="536"/>
    </location>
</feature>
<feature type="compositionally biased region" description="Polar residues" evidence="1">
    <location>
        <begin position="18"/>
        <end position="35"/>
    </location>
</feature>
<feature type="compositionally biased region" description="Basic and acidic residues" evidence="1">
    <location>
        <begin position="663"/>
        <end position="686"/>
    </location>
</feature>
<accession>A0A286UMG0</accession>
<protein>
    <submittedName>
        <fullName evidence="2">Uncharacterized protein</fullName>
    </submittedName>
</protein>
<feature type="compositionally biased region" description="Polar residues" evidence="1">
    <location>
        <begin position="463"/>
        <end position="507"/>
    </location>
</feature>
<sequence length="861" mass="95759">MSSSQHQQPLANRHEQAATGSAPNSNFTVQSNPHNQGAHRHQNHPIPSPSAERAFDLPRPNIISRGDQELKDVLTNILGETSEAYYRQVYYNGVVEEVRKTRELNQKLLSDNMLMARQMQEFELRCKRDSERDAHIIQTLRDRISLLELAKAPLEKEIKVLRQQLTQSQGQNYAILEQKYLYCIGMLARHHIPIVSQMKDGQRTVRIAEEQIAMDFRTSAVPSQTIDLTTSSPTTGESQLVPSLNQTQRPRGRPHLNPNAAVDSRIAGHYHDIPTRAESQSTVRGFNPPPMSSIPQPQIQGQIRGHDDLPIKHKPTPNPPQIQHQQRDNQVNDILRTSFSSNEPSSSSQLPVHSHPTSWHSTAPHPPAPGQSHIPAVSTGKMRLIQPYPAIQTQIRPTPYQAPLHTQNQQPEPRLVPAVFNSPSIRNTSPPLSDESRPQSSLSVSSPSSLPDPLQNTHERRLQPSQSPNLNVESVGGDSTSMRSGSARLSQPSNKGGSQDTITQQSGGAAKNDKRDRDTNPTSGFIVSPNPHVGPPGTEDIVQYIPQAKELLRETSQSAVRAAKRQKLSIDIHSTQPVSLNFESLRTPSENVDLDSSTTVVGSVSFASASASASTPAFYSSHIGQISEEVTKKAVVDPLYTINETENGVEESKSLPPGGKENQINERKESIPKEKKNKDEKGRDNAENSDISNSGNGQMMDVDFVVTSRDNEVAGVEKQPEDNNNKSGTDMDMDLMGLNNKEVVDVSPEAEVRVKREGEDEDDEDQDQEKEEDEEDELYDDLTDDEDSKRPVIDCLSNIFFDTEEDERQCLFCNCRAESYSLPKFDFSDFGLRNLIRHAKTEHPGAWTNQRTGQTDIDPIQ</sequence>
<dbReference type="OrthoDB" id="3270815at2759"/>
<dbReference type="InParanoid" id="A0A286UMG0"/>
<dbReference type="EMBL" id="NBII01000003">
    <property type="protein sequence ID" value="PAV20778.1"/>
    <property type="molecule type" value="Genomic_DNA"/>
</dbReference>
<feature type="compositionally biased region" description="Polar residues" evidence="1">
    <location>
        <begin position="688"/>
        <end position="697"/>
    </location>
</feature>
<feature type="compositionally biased region" description="Polar residues" evidence="1">
    <location>
        <begin position="223"/>
        <end position="249"/>
    </location>
</feature>
<feature type="compositionally biased region" description="Polar residues" evidence="1">
    <location>
        <begin position="349"/>
        <end position="361"/>
    </location>
</feature>
<gene>
    <name evidence="2" type="ORF">PNOK_0340500</name>
</gene>
<dbReference type="Proteomes" id="UP000217199">
    <property type="component" value="Unassembled WGS sequence"/>
</dbReference>
<feature type="compositionally biased region" description="Low complexity" evidence="1">
    <location>
        <begin position="438"/>
        <end position="454"/>
    </location>
</feature>
<feature type="region of interest" description="Disordered" evidence="1">
    <location>
        <begin position="223"/>
        <end position="260"/>
    </location>
</feature>
<feature type="region of interest" description="Disordered" evidence="1">
    <location>
        <begin position="1"/>
        <end position="55"/>
    </location>
</feature>
<feature type="region of interest" description="Disordered" evidence="1">
    <location>
        <begin position="646"/>
        <end position="787"/>
    </location>
</feature>